<sequence length="838" mass="96914">MCSSDSQELLGKTLVDFSTEGKFPHDEIKYSLFMNPSAYSGALVALSTLKTEVETEISSISLEIADEVDDWMTHNKSIQEGINQCHKLAHDIVHHAEDDKQRLEEIQDKEMHLHALQKENTFSTDLLLFYRSLMKLYHEFLLVEKSVAAKDFLNGLLKLEDIYKSSQHIFENRYIQIVRQIEQKYFELRKIIREGLLNLWENLVNVDRKDKTIAIFESLPNEMNWLKDVVFCLELLGELTNVTKKLCNDIDFLILQPRITMKTKKLPSIQITGCTISLGPMADKLIKALFLDIKKLLQFLAQILPVEVYQPLSESLMLILSDRILREWLDHSVPTCILDVIDYQKTLTEVGESIVDIESIGLLGFDGIRDWIENFPKIWLNKRRDKALEWTRNQIFKRVETSIKKEKVDLWIPELDQSGSINPVNATKRQDWDAAWDFDEDFSVQTSDIKDHEMSRIIKDTNLSDESASRDHSENEDDDMVDAWGWAEENAQEPVVNKEIKKEKTKLPENADLKTSLRHINPSNMEEKSIFEEYWISELPKSIEAVIIEVYEDCATLRLLTLPTHILAMYRAISPSYYTRDACGNMFRYNDSIWLAEKLREYTKGWKQRSDISSRYQNMDKSNADIVMLEKFGKRAITDEKIDQMATISSLLGGTQNLFSQENLIKTYADEKISAALSHVLEQSILWENILNFSTRASVMGAMANTLAEKIINDVFSLGDISVEDAEKIAAIISKIETLDNLFIPELDQSVKDERLDPNKVPLTAKFSDKWIKMKFLSEVLQSNLKDIKFLWFESDLSFYFSVEETVELIRLSFVMNAGVRQTIKEIRDNPNPKNEDL</sequence>
<accession>A0A0B1P011</accession>
<dbReference type="PANTHER" id="PTHR12205:SF0">
    <property type="entry name" value="CENTROMERE_KINETOCHORE PROTEIN ZW10 HOMOLOG"/>
    <property type="match status" value="1"/>
</dbReference>
<dbReference type="GO" id="GO:0006888">
    <property type="term" value="P:endoplasmic reticulum to Golgi vesicle-mediated transport"/>
    <property type="evidence" value="ECO:0007669"/>
    <property type="project" value="TreeGrafter"/>
</dbReference>
<dbReference type="InterPro" id="IPR055148">
    <property type="entry name" value="ZW10_C_2"/>
</dbReference>
<evidence type="ECO:0000259" key="1">
    <source>
        <dbReference type="Pfam" id="PF22766"/>
    </source>
</evidence>
<dbReference type="Pfam" id="PF22766">
    <property type="entry name" value="ZW10_C2"/>
    <property type="match status" value="1"/>
</dbReference>
<name>A0A0B1P011_UNCNE</name>
<protein>
    <submittedName>
        <fullName evidence="2">Putative zw10 centromere kinetochore protein zw10</fullName>
    </submittedName>
</protein>
<dbReference type="InterPro" id="IPR046362">
    <property type="entry name" value="Zw10/DSL1_C_sf"/>
</dbReference>
<dbReference type="Proteomes" id="UP000030854">
    <property type="component" value="Unassembled WGS sequence"/>
</dbReference>
<dbReference type="Gene3D" id="1.10.357.150">
    <property type="match status" value="1"/>
</dbReference>
<dbReference type="HOGENOM" id="CLU_006571_0_0_1"/>
<dbReference type="GO" id="GO:1990423">
    <property type="term" value="C:RZZ complex"/>
    <property type="evidence" value="ECO:0007669"/>
    <property type="project" value="TreeGrafter"/>
</dbReference>
<comment type="caution">
    <text evidence="2">The sequence shown here is derived from an EMBL/GenBank/DDBJ whole genome shotgun (WGS) entry which is preliminary data.</text>
</comment>
<proteinExistence type="predicted"/>
<dbReference type="AlphaFoldDB" id="A0A0B1P011"/>
<dbReference type="EMBL" id="JNVN01004695">
    <property type="protein sequence ID" value="KHJ30236.1"/>
    <property type="molecule type" value="Genomic_DNA"/>
</dbReference>
<dbReference type="GO" id="GO:0005737">
    <property type="term" value="C:cytoplasm"/>
    <property type="evidence" value="ECO:0007669"/>
    <property type="project" value="GOC"/>
</dbReference>
<evidence type="ECO:0000313" key="3">
    <source>
        <dbReference type="Proteomes" id="UP000030854"/>
    </source>
</evidence>
<reference evidence="2 3" key="1">
    <citation type="journal article" date="2014" name="BMC Genomics">
        <title>Adaptive genomic structural variation in the grape powdery mildew pathogen, Erysiphe necator.</title>
        <authorList>
            <person name="Jones L."/>
            <person name="Riaz S."/>
            <person name="Morales-Cruz A."/>
            <person name="Amrine K.C."/>
            <person name="McGuire B."/>
            <person name="Gubler W.D."/>
            <person name="Walker M.A."/>
            <person name="Cantu D."/>
        </authorList>
    </citation>
    <scope>NUCLEOTIDE SEQUENCE [LARGE SCALE GENOMIC DNA]</scope>
    <source>
        <strain evidence="3">c</strain>
    </source>
</reference>
<keyword evidence="3" id="KW-1185">Reference proteome</keyword>
<feature type="domain" description="ZW10 C-terminal helical" evidence="1">
    <location>
        <begin position="674"/>
        <end position="814"/>
    </location>
</feature>
<dbReference type="PANTHER" id="PTHR12205">
    <property type="entry name" value="CENTROMERE/KINETOCHORE PROTEIN ZW10"/>
    <property type="match status" value="1"/>
</dbReference>
<dbReference type="OMA" id="REVQYSQ"/>
<dbReference type="GO" id="GO:0007094">
    <property type="term" value="P:mitotic spindle assembly checkpoint signaling"/>
    <property type="evidence" value="ECO:0007669"/>
    <property type="project" value="TreeGrafter"/>
</dbReference>
<gene>
    <name evidence="2" type="ORF">EV44_g1629</name>
</gene>
<dbReference type="STRING" id="52586.A0A0B1P011"/>
<organism evidence="2 3">
    <name type="scientific">Uncinula necator</name>
    <name type="common">Grape powdery mildew</name>
    <dbReference type="NCBI Taxonomy" id="52586"/>
    <lineage>
        <taxon>Eukaryota</taxon>
        <taxon>Fungi</taxon>
        <taxon>Dikarya</taxon>
        <taxon>Ascomycota</taxon>
        <taxon>Pezizomycotina</taxon>
        <taxon>Leotiomycetes</taxon>
        <taxon>Erysiphales</taxon>
        <taxon>Erysiphaceae</taxon>
        <taxon>Erysiphe</taxon>
    </lineage>
</organism>
<evidence type="ECO:0000313" key="2">
    <source>
        <dbReference type="EMBL" id="KHJ30236.1"/>
    </source>
</evidence>